<proteinExistence type="predicted"/>
<dbReference type="InterPro" id="IPR041079">
    <property type="entry name" value="Neuraminidase-like"/>
</dbReference>
<evidence type="ECO:0000313" key="4">
    <source>
        <dbReference type="EMBL" id="OZY59365.1"/>
    </source>
</evidence>
<reference evidence="4 5" key="1">
    <citation type="submission" date="2017-08" db="EMBL/GenBank/DDBJ databases">
        <title>Genomic and metabolic characterisation of spoilage-associated Pseudomonas species.</title>
        <authorList>
            <person name="Stanborough T."/>
            <person name="Fegan N."/>
            <person name="Powell S.M."/>
            <person name="Singh T."/>
            <person name="Tamplin M.L."/>
            <person name="Chandry P.S."/>
        </authorList>
    </citation>
    <scope>NUCLEOTIDE SEQUENCE [LARGE SCALE GENOMIC DNA]</scope>
    <source>
        <strain evidence="4 5">L1802</strain>
    </source>
</reference>
<protein>
    <recommendedName>
        <fullName evidence="6">Toxin</fullName>
    </recommendedName>
</protein>
<name>A0A266NC48_9PSED</name>
<dbReference type="InterPro" id="IPR046839">
    <property type="entry name" value="ABC_toxin_N"/>
</dbReference>
<gene>
    <name evidence="4" type="ORF">CJF39_11625</name>
</gene>
<feature type="domain" description="Tc toxin complex TcA C-terminal TcB-binding" evidence="1">
    <location>
        <begin position="1317"/>
        <end position="1604"/>
    </location>
</feature>
<organism evidence="4 5">
    <name type="scientific">Pseudomonas lundensis</name>
    <dbReference type="NCBI Taxonomy" id="86185"/>
    <lineage>
        <taxon>Bacteria</taxon>
        <taxon>Pseudomonadati</taxon>
        <taxon>Pseudomonadota</taxon>
        <taxon>Gammaproteobacteria</taxon>
        <taxon>Pseudomonadales</taxon>
        <taxon>Pseudomonadaceae</taxon>
        <taxon>Pseudomonas</taxon>
    </lineage>
</organism>
<evidence type="ECO:0000313" key="5">
    <source>
        <dbReference type="Proteomes" id="UP000215788"/>
    </source>
</evidence>
<evidence type="ECO:0000259" key="1">
    <source>
        <dbReference type="Pfam" id="PF18276"/>
    </source>
</evidence>
<comment type="caution">
    <text evidence="4">The sequence shown here is derived from an EMBL/GenBank/DDBJ whole genome shotgun (WGS) entry which is preliminary data.</text>
</comment>
<sequence length="1611" mass="180933">MTPLISQQLNEQLRDAMLAFYLHAFNPLHSHDPAAQHAPRASLDDLYGYWLLDVQVSQSVITSRVASAIGSLQQYINSIASGFEPGYDLLAMTPSQRMRWETNLHSYSVWHAHQQLRYFPSNFLNPVLRLDKTESFQQLENDINQPNLQPDHIRSAVNRYLGRVEEVAQLQVINGYIDGSSKAMADSHYYLVGKSNGENTFYWRTLDMAKQSALPLTDAHPTLPASYSVPTAWTDWRKIPIPASFDIPVQSIRPVYFNDRLFVVWAQCTQPPVGHDGPSTSPANLDIFNPEHLRHFMKRYVRMRLHYAYLKIDGSWSCPHVCIDEYAIHKELNELSGDALNATVTTVAVVDPHTSPASLYFGLTATAPGRSDATSTLTRSKFSFSHAVRLDNQLNVHHLQSTYSLTSELVIFPNNIAQQASRYLDIFAKHNQRRFGFKAPSINTVDIKIDNPTAHHPGTDRWDFQGTQKNIADAQAPVKATFNKTTSSLEITSAVDRHFPSFKSVELVVQQSEYWFFLKFTVLWRTRAGGATIALDSDSYLNLHHPQPSRLLHDILSLELTCNKTGTVFRDFIQHANKPLDSEGLIVKPFGQTLFSEMYNLKGFSLSTEVFDYLFQTPDTTYSAKLAVNAVSRSTDTAIDSRELLLEKVKLSRLERVYKQVIMTLDAHDKDQVVQYPVNIHISNTHLVGDSQVLRRNLEGGTPELIAGQTFSASLGLTAERLNDYISHAKKIPIIHGVLIREQNIDDMRFTILGYALKAYEITLNENNVADIPMAPFIDRQESYTRGIAEFINFSGSTIALSNGAVTLPRAPIRLNTTLGDKLIPAASAGMDTLFALSHTHREPPLTGATGHQPLDFHGAVGKYHWELFLYLPWLIAHRLNLEQRYGEAEAWLNYLFDPSRKSKGASSASDYWVLSVLTAGHTEMSYVLDNPQDPNQIALSAPIHFRRALYALYVDILVNRGDAAYRQATPESLNEAKLWYVRAKSLLGAKPTLRLMDPWTSIGLDTFTTQTDDHLRVNERKALRPDSGLPLVSNHLRAAQRSHRANDSQYLCVPLNSTLLARWDKVEARLHNLRQHLDITGKPLRVSLYATPASPQHLLSLYASQRIPGDAVSARRQPAHAGHYKFQVMHALAMAAVDNVVQLGSTLLSIIERKAQAEQVELQQQQVWQMAGLSLEQQAQSLIIDEKNEAALQAGQEIVEGRIAHLERLIKDGVSPNEQQATQELQASAALESVAYGLQGAAGLAMLAPNIFGTSTGGWRLEGAFYAAQAGVQLLANEKRANATHLDRNEAFNRRTQEWEHTLAQSRLELAQVKAQLRVQREQANSSRLQYASAETALRQARLMFDLLEKRFTTSQLYQWLNTQFSSFYLQAYDMALSLCLDAQACWHYERAESDRTFVHASQWNSHRSGLSAGEGLKLSLINMQAAYFHNHARPMEITKTISLRQLKAKDPNATRNAAWEELSASLKKTGIVEFELTKALFDADYPEHYLRRIKSISVTLPATLSPYEDIRATLTQTHHTIHTPDKGEFEYSSHRINEQIALSTGLNDSGLFTLNFDGGDRYLPFEFTGAVSGWRLSFPNPSAQQAMLNSLTDIIIHVRYVAKSAGAQA</sequence>
<dbReference type="RefSeq" id="WP_094993564.1">
    <property type="nucleotide sequence ID" value="NZ_NQKI01000015.1"/>
</dbReference>
<evidence type="ECO:0000259" key="2">
    <source>
        <dbReference type="Pfam" id="PF18413"/>
    </source>
</evidence>
<feature type="domain" description="Neuraminidase-like" evidence="2">
    <location>
        <begin position="170"/>
        <end position="333"/>
    </location>
</feature>
<accession>A0A266NC48</accession>
<evidence type="ECO:0008006" key="6">
    <source>
        <dbReference type="Google" id="ProtNLM"/>
    </source>
</evidence>
<dbReference type="InterPro" id="IPR040840">
    <property type="entry name" value="TcA_TcB_BD"/>
</dbReference>
<evidence type="ECO:0000259" key="3">
    <source>
        <dbReference type="Pfam" id="PF20220"/>
    </source>
</evidence>
<feature type="domain" description="ABC toxin N-terminal" evidence="3">
    <location>
        <begin position="8"/>
        <end position="140"/>
    </location>
</feature>
<dbReference type="Pfam" id="PF18413">
    <property type="entry name" value="Neuraminidase"/>
    <property type="match status" value="1"/>
</dbReference>
<dbReference type="Proteomes" id="UP000215788">
    <property type="component" value="Unassembled WGS sequence"/>
</dbReference>
<dbReference type="EMBL" id="NQKI01000015">
    <property type="protein sequence ID" value="OZY59365.1"/>
    <property type="molecule type" value="Genomic_DNA"/>
</dbReference>
<dbReference type="Pfam" id="PF18276">
    <property type="entry name" value="TcA_TcB_BD"/>
    <property type="match status" value="1"/>
</dbReference>
<dbReference type="Pfam" id="PF20220">
    <property type="entry name" value="ABC_toxin_N"/>
    <property type="match status" value="1"/>
</dbReference>